<evidence type="ECO:0000256" key="2">
    <source>
        <dbReference type="ARBA" id="ARBA00005054"/>
    </source>
</evidence>
<dbReference type="SUPFAM" id="SSF52440">
    <property type="entry name" value="PreATP-grasp domain"/>
    <property type="match status" value="1"/>
</dbReference>
<dbReference type="InterPro" id="IPR016185">
    <property type="entry name" value="PreATP-grasp_dom_sf"/>
</dbReference>
<feature type="domain" description="ATP-grasp" evidence="16">
    <location>
        <begin position="265"/>
        <end position="472"/>
    </location>
</feature>
<reference evidence="17 18" key="1">
    <citation type="journal article" date="2023" name="Commun. Biol.">
        <title>Genome analysis of Parmales, the sister group of diatoms, reveals the evolutionary specialization of diatoms from phago-mixotrophs to photoautotrophs.</title>
        <authorList>
            <person name="Ban H."/>
            <person name="Sato S."/>
            <person name="Yoshikawa S."/>
            <person name="Yamada K."/>
            <person name="Nakamura Y."/>
            <person name="Ichinomiya M."/>
            <person name="Sato N."/>
            <person name="Blanc-Mathieu R."/>
            <person name="Endo H."/>
            <person name="Kuwata A."/>
            <person name="Ogata H."/>
        </authorList>
    </citation>
    <scope>NUCLEOTIDE SEQUENCE [LARGE SCALE GENOMIC DNA]</scope>
</reference>
<dbReference type="InterPro" id="IPR020562">
    <property type="entry name" value="PRibGlycinamide_synth_N"/>
</dbReference>
<evidence type="ECO:0000256" key="9">
    <source>
        <dbReference type="ARBA" id="ARBA00022598"/>
    </source>
</evidence>
<dbReference type="PROSITE" id="PS50975">
    <property type="entry name" value="ATP_GRASP"/>
    <property type="match status" value="1"/>
</dbReference>
<dbReference type="SUPFAM" id="SSF56059">
    <property type="entry name" value="Glutathione synthetase ATP-binding domain-like"/>
    <property type="match status" value="1"/>
</dbReference>
<dbReference type="InterPro" id="IPR013815">
    <property type="entry name" value="ATP_grasp_subdomain_1"/>
</dbReference>
<keyword evidence="13 15" id="KW-0067">ATP-binding</keyword>
<gene>
    <name evidence="17" type="ORF">TeGR_g2339</name>
</gene>
<keyword evidence="11 15" id="KW-0547">Nucleotide-binding</keyword>
<comment type="similarity">
    <text evidence="3">In the N-terminal section; belongs to the GARS family.</text>
</comment>
<dbReference type="NCBIfam" id="TIGR00639">
    <property type="entry name" value="PurN"/>
    <property type="match status" value="1"/>
</dbReference>
<dbReference type="InterPro" id="IPR020559">
    <property type="entry name" value="PRibGlycinamide_synth_CS"/>
</dbReference>
<dbReference type="InterPro" id="IPR004607">
    <property type="entry name" value="GART"/>
</dbReference>
<evidence type="ECO:0000313" key="18">
    <source>
        <dbReference type="Proteomes" id="UP001165060"/>
    </source>
</evidence>
<evidence type="ECO:0000256" key="12">
    <source>
        <dbReference type="ARBA" id="ARBA00022755"/>
    </source>
</evidence>
<evidence type="ECO:0000256" key="14">
    <source>
        <dbReference type="ARBA" id="ARBA00023268"/>
    </source>
</evidence>
<evidence type="ECO:0000259" key="16">
    <source>
        <dbReference type="PROSITE" id="PS50975"/>
    </source>
</evidence>
<dbReference type="SUPFAM" id="SSF56042">
    <property type="entry name" value="PurM C-terminal domain-like"/>
    <property type="match status" value="1"/>
</dbReference>
<organism evidence="17 18">
    <name type="scientific">Tetraparma gracilis</name>
    <dbReference type="NCBI Taxonomy" id="2962635"/>
    <lineage>
        <taxon>Eukaryota</taxon>
        <taxon>Sar</taxon>
        <taxon>Stramenopiles</taxon>
        <taxon>Ochrophyta</taxon>
        <taxon>Bolidophyceae</taxon>
        <taxon>Parmales</taxon>
        <taxon>Triparmaceae</taxon>
        <taxon>Tetraparma</taxon>
    </lineage>
</organism>
<dbReference type="PROSITE" id="PS00373">
    <property type="entry name" value="GART"/>
    <property type="match status" value="1"/>
</dbReference>
<dbReference type="InterPro" id="IPR001555">
    <property type="entry name" value="GART_AS"/>
</dbReference>
<dbReference type="InterPro" id="IPR000115">
    <property type="entry name" value="PRibGlycinamide_synth"/>
</dbReference>
<dbReference type="InterPro" id="IPR036676">
    <property type="entry name" value="PurM-like_C_sf"/>
</dbReference>
<name>A0ABQ6MWP5_9STRA</name>
<evidence type="ECO:0000256" key="8">
    <source>
        <dbReference type="ARBA" id="ARBA00021140"/>
    </source>
</evidence>
<evidence type="ECO:0000256" key="10">
    <source>
        <dbReference type="ARBA" id="ARBA00022679"/>
    </source>
</evidence>
<dbReference type="InterPro" id="IPR020561">
    <property type="entry name" value="PRibGlycinamid_synth_ATP-grasp"/>
</dbReference>
<evidence type="ECO:0000256" key="13">
    <source>
        <dbReference type="ARBA" id="ARBA00022840"/>
    </source>
</evidence>
<dbReference type="Gene3D" id="3.40.50.20">
    <property type="match status" value="1"/>
</dbReference>
<dbReference type="Gene3D" id="3.40.50.170">
    <property type="entry name" value="Formyl transferase, N-terminal domain"/>
    <property type="match status" value="1"/>
</dbReference>
<dbReference type="PROSITE" id="PS00184">
    <property type="entry name" value="GARS"/>
    <property type="match status" value="1"/>
</dbReference>
<keyword evidence="9" id="KW-0436">Ligase</keyword>
<dbReference type="HAMAP" id="MF_00741">
    <property type="entry name" value="AIRS"/>
    <property type="match status" value="1"/>
</dbReference>
<sequence>MQPLSIAIVGFGSTAPSDVLAFLSATPSSAISLFGSPALEAALLAPPCRVLCPGAANRPASELAALPAAAFDLAVVLKPTASDYVSGSLGAEFARRVALSGSAIILLDPAAPSPLAGYLAAPPSPASLAAAALAVLPTLDIAASRLLSARPATVIVVGSGGREHALAVALARSPKVGAVVCCPGNGGTGAEGGKIYNSMAPHRDQGNDTVVALAKLAKADMVVVGPEQPLVDGLVDVLAKECPGVKAFGPSQAGSELESSKAFTKAFLEDAGIRSASYKTFKDPAAATAYVESLPKDHRVVVKASGLAAGKGVLIPETKEEAVRAVSEIMTDKTFGAAGDECVIERFITGPEASCLAFCDGKTAVLMPPAQDHKRANDGDEGLNTGGMGAYSPAPCVTPALFREIEDMCKLSVKKMAERGTPYVGVLYAGMMLTPEGPSVLEFNCRFGDPETEVLLPLLESDLYDVMSACCDGKLDEVDVRFKDGQHAATVVCAAKGYPEKCLRIGVMGSTRGSALAPVIEAIAAGSLNAEIVAVLSNRSSAPILDKGRALGPNCTTEFTSCKGLTRAQYDAECSSKLVAAGVDLVLLVGYMRILSPEFCRFWAHKCINVHPSLLPKHGGLMDLEVHQAVIDAKDAESGCTIHYVTEEVDGGAVVVQKKVAVEAADTAETLKAKVQVQEGQAFIEAIQKLGGRTMLTYADAGVDIVAGDDLVQLIKPACKSTRRPGCDADLGGFGGLFDLAAAGFAGDDVIIVGATDGVGTKLRIAQGAKIHTGVGVDLVAMCVNDLLVTGAEPLFFLDYYATGKLDINEAAQVVEGIAEGCRQSGCGLIGGETAEMPSMYAPGDYDLGGFAVGAVRKGDVMPKNVKAGDVLIGLPSSGVHSNGFSLVRKLLEKEGLAWEDIAPWGDGETVAENLLTPTKIYVKQVVPLMRKQLYHSSAHITGGGLLENLNRSIPKTVNAEITFHPELPPVFQWMRNASGLDTPNMLKTFNCGVGMILIVNEGDVQECLDMLAEGGETGACVMGHLAAGGSGEVLFKTELR</sequence>
<dbReference type="Pfam" id="PF02769">
    <property type="entry name" value="AIRS_C"/>
    <property type="match status" value="1"/>
</dbReference>
<evidence type="ECO:0000256" key="11">
    <source>
        <dbReference type="ARBA" id="ARBA00022741"/>
    </source>
</evidence>
<evidence type="ECO:0000256" key="3">
    <source>
        <dbReference type="ARBA" id="ARBA00007423"/>
    </source>
</evidence>
<dbReference type="EC" id="6.3.3.1" evidence="7"/>
<comment type="pathway">
    <text evidence="1">Purine metabolism; IMP biosynthesis via de novo pathway; 5-amino-1-(5-phospho-D-ribosyl)imidazole from N(2)-formyl-N(1)-(5-phospho-D-ribosyl)glycinamide: step 2/2.</text>
</comment>
<dbReference type="Pfam" id="PF00551">
    <property type="entry name" value="Formyl_trans_N"/>
    <property type="match status" value="1"/>
</dbReference>
<dbReference type="InterPro" id="IPR010918">
    <property type="entry name" value="PurM-like_C_dom"/>
</dbReference>
<keyword evidence="10" id="KW-0808">Transferase</keyword>
<dbReference type="InterPro" id="IPR002376">
    <property type="entry name" value="Formyl_transf_N"/>
</dbReference>
<dbReference type="Pfam" id="PF00586">
    <property type="entry name" value="AIRS"/>
    <property type="match status" value="1"/>
</dbReference>
<dbReference type="PANTHER" id="PTHR10520">
    <property type="entry name" value="TRIFUNCTIONAL PURINE BIOSYNTHETIC PROTEIN ADENOSINE-3-RELATED"/>
    <property type="match status" value="1"/>
</dbReference>
<dbReference type="EMBL" id="BRYB01000617">
    <property type="protein sequence ID" value="GMI34090.1"/>
    <property type="molecule type" value="Genomic_DNA"/>
</dbReference>
<dbReference type="Pfam" id="PF01071">
    <property type="entry name" value="GARS_A"/>
    <property type="match status" value="1"/>
</dbReference>
<dbReference type="EC" id="2.1.2.2" evidence="6"/>
<evidence type="ECO:0000256" key="5">
    <source>
        <dbReference type="ARBA" id="ARBA00008696"/>
    </source>
</evidence>
<dbReference type="PANTHER" id="PTHR10520:SF12">
    <property type="entry name" value="TRIFUNCTIONAL PURINE BIOSYNTHETIC PROTEIN ADENOSINE-3"/>
    <property type="match status" value="1"/>
</dbReference>
<dbReference type="Gene3D" id="3.30.470.20">
    <property type="entry name" value="ATP-grasp fold, B domain"/>
    <property type="match status" value="1"/>
</dbReference>
<dbReference type="NCBIfam" id="TIGR00878">
    <property type="entry name" value="purM"/>
    <property type="match status" value="1"/>
</dbReference>
<dbReference type="InterPro" id="IPR011761">
    <property type="entry name" value="ATP-grasp"/>
</dbReference>
<evidence type="ECO:0000256" key="7">
    <source>
        <dbReference type="ARBA" id="ARBA00013047"/>
    </source>
</evidence>
<dbReference type="NCBIfam" id="TIGR00877">
    <property type="entry name" value="purD"/>
    <property type="match status" value="1"/>
</dbReference>
<dbReference type="SUPFAM" id="SSF53328">
    <property type="entry name" value="Formyltransferase"/>
    <property type="match status" value="1"/>
</dbReference>
<dbReference type="InterPro" id="IPR036477">
    <property type="entry name" value="Formyl_transf_N_sf"/>
</dbReference>
<dbReference type="CDD" id="cd02196">
    <property type="entry name" value="PurM"/>
    <property type="match status" value="1"/>
</dbReference>
<keyword evidence="14" id="KW-0511">Multifunctional enzyme</keyword>
<comment type="pathway">
    <text evidence="2">Purine metabolism; IMP biosynthesis via de novo pathway; N(2)-formyl-N(1)-(5-phospho-D-ribosyl)glycinamide from N(1)-(5-phospho-D-ribosyl)glycinamide (10-formyl THF route): step 1/1.</text>
</comment>
<comment type="similarity">
    <text evidence="5">In the central section; belongs to the AIR synthase family.</text>
</comment>
<dbReference type="SMART" id="SM01209">
    <property type="entry name" value="GARS_A"/>
    <property type="match status" value="1"/>
</dbReference>
<dbReference type="Pfam" id="PF02844">
    <property type="entry name" value="GARS_N"/>
    <property type="match status" value="1"/>
</dbReference>
<dbReference type="InterPro" id="IPR036921">
    <property type="entry name" value="PurM-like_N_sf"/>
</dbReference>
<proteinExistence type="inferred from homology"/>
<comment type="caution">
    <text evidence="17">The sequence shown here is derived from an EMBL/GenBank/DDBJ whole genome shotgun (WGS) entry which is preliminary data.</text>
</comment>
<evidence type="ECO:0000256" key="4">
    <source>
        <dbReference type="ARBA" id="ARBA00008630"/>
    </source>
</evidence>
<keyword evidence="12" id="KW-0658">Purine biosynthesis</keyword>
<dbReference type="Gene3D" id="3.90.650.10">
    <property type="entry name" value="PurM-like C-terminal domain"/>
    <property type="match status" value="1"/>
</dbReference>
<evidence type="ECO:0000256" key="6">
    <source>
        <dbReference type="ARBA" id="ARBA00012254"/>
    </source>
</evidence>
<evidence type="ECO:0000256" key="15">
    <source>
        <dbReference type="PROSITE-ProRule" id="PRU00409"/>
    </source>
</evidence>
<keyword evidence="18" id="KW-1185">Reference proteome</keyword>
<dbReference type="SUPFAM" id="SSF55326">
    <property type="entry name" value="PurM N-terminal domain-like"/>
    <property type="match status" value="1"/>
</dbReference>
<evidence type="ECO:0000313" key="17">
    <source>
        <dbReference type="EMBL" id="GMI34090.1"/>
    </source>
</evidence>
<dbReference type="Proteomes" id="UP001165060">
    <property type="component" value="Unassembled WGS sequence"/>
</dbReference>
<comment type="similarity">
    <text evidence="4">In the C-terminal section; belongs to the GART family.</text>
</comment>
<dbReference type="HAMAP" id="MF_00138">
    <property type="entry name" value="GARS"/>
    <property type="match status" value="1"/>
</dbReference>
<accession>A0ABQ6MWP5</accession>
<dbReference type="Gene3D" id="3.30.1490.20">
    <property type="entry name" value="ATP-grasp fold, A domain"/>
    <property type="match status" value="1"/>
</dbReference>
<dbReference type="InterPro" id="IPR004733">
    <property type="entry name" value="PurM_cligase"/>
</dbReference>
<dbReference type="Gene3D" id="3.30.1330.10">
    <property type="entry name" value="PurM-like, N-terminal domain"/>
    <property type="match status" value="1"/>
</dbReference>
<protein>
    <recommendedName>
        <fullName evidence="8">Trifunctional purine biosynthetic protein adenosine-3</fullName>
        <ecNumber evidence="6">2.1.2.2</ecNumber>
        <ecNumber evidence="7">6.3.3.1</ecNumber>
    </recommendedName>
</protein>
<dbReference type="HAMAP" id="MF_01930">
    <property type="entry name" value="PurN"/>
    <property type="match status" value="1"/>
</dbReference>
<dbReference type="InterPro" id="IPR016188">
    <property type="entry name" value="PurM-like_N"/>
</dbReference>
<evidence type="ECO:0000256" key="1">
    <source>
        <dbReference type="ARBA" id="ARBA00004686"/>
    </source>
</evidence>